<evidence type="ECO:0000256" key="1">
    <source>
        <dbReference type="SAM" id="MobiDB-lite"/>
    </source>
</evidence>
<feature type="compositionally biased region" description="Polar residues" evidence="1">
    <location>
        <begin position="544"/>
        <end position="559"/>
    </location>
</feature>
<organism evidence="2 3">
    <name type="scientific">Musca domestica</name>
    <name type="common">House fly</name>
    <dbReference type="NCBI Taxonomy" id="7370"/>
    <lineage>
        <taxon>Eukaryota</taxon>
        <taxon>Metazoa</taxon>
        <taxon>Ecdysozoa</taxon>
        <taxon>Arthropoda</taxon>
        <taxon>Hexapoda</taxon>
        <taxon>Insecta</taxon>
        <taxon>Pterygota</taxon>
        <taxon>Neoptera</taxon>
        <taxon>Endopterygota</taxon>
        <taxon>Diptera</taxon>
        <taxon>Brachycera</taxon>
        <taxon>Muscomorpha</taxon>
        <taxon>Muscoidea</taxon>
        <taxon>Muscidae</taxon>
        <taxon>Musca</taxon>
    </lineage>
</organism>
<gene>
    <name evidence="3" type="primary">LOC101895921</name>
</gene>
<reference evidence="3" key="1">
    <citation type="submission" date="2025-08" db="UniProtKB">
        <authorList>
            <consortium name="RefSeq"/>
        </authorList>
    </citation>
    <scope>IDENTIFICATION</scope>
    <source>
        <strain evidence="3">Aabys</strain>
        <tissue evidence="3">Whole body</tissue>
    </source>
</reference>
<feature type="compositionally biased region" description="Polar residues" evidence="1">
    <location>
        <begin position="52"/>
        <end position="71"/>
    </location>
</feature>
<proteinExistence type="predicted"/>
<keyword evidence="2" id="KW-1185">Reference proteome</keyword>
<dbReference type="GeneID" id="101895921"/>
<feature type="region of interest" description="Disordered" evidence="1">
    <location>
        <begin position="35"/>
        <end position="106"/>
    </location>
</feature>
<accession>A0A9J7I4Y2</accession>
<feature type="region of interest" description="Disordered" evidence="1">
    <location>
        <begin position="139"/>
        <end position="164"/>
    </location>
</feature>
<evidence type="ECO:0000313" key="3">
    <source>
        <dbReference type="RefSeq" id="XP_005187743.2"/>
    </source>
</evidence>
<dbReference type="VEuPathDB" id="VectorBase:MDOA007880"/>
<feature type="region of interest" description="Disordered" evidence="1">
    <location>
        <begin position="539"/>
        <end position="575"/>
    </location>
</feature>
<dbReference type="VEuPathDB" id="VectorBase:MDOMA2_008944"/>
<dbReference type="STRING" id="7370.A0A1I8MS26"/>
<protein>
    <submittedName>
        <fullName evidence="3">Protein swallow</fullName>
    </submittedName>
</protein>
<sequence length="575" mass="64771">MSIQDESFPYDNLEMSQNSGDHMIFAHHKPPLKRIYSHDLEDGGVEENNEESTVSSPGRNQQNDSTQSSNDDGPIEAETSGKTNASETQATETKRTEFVRNPQNKSVSYQDIHSEYTKRRYKHVESKVGQYIANIKAQDEKRRSGKFQRHRSMPETLSGHKSVESVQGLRNVPQKRGILRHSTNDLDHIHDHESAISDHDTENFDNITGTTTTSSSSREIQQDAGIYLDKQTYEQLLSDRERGEYLQSMMDEKKAEIWRLKQNLDTMRIEYTMCKDKLKQMNQTHRLSLGGMGGGGGGAGVGFGLNAMTSVSRNSLQCLLAQQETHDKATQTENLLTPSPVPPLFDTPLTPDPNNNSFDHNAVGVMAPAHLKVPKNIATIQPLSLNFSNLLEQDNSRDCSINNTMGFLRQRSNSMANRQKSTPLAMALNNSKNMNSSANKSFIPNSESGIDIEVIESPRKQRQSRREEFIYFENRSQRNKNQRRDLAEAETICSPGGLTTMIVNTSAGDSDADASRKTHNRRSLGTRMMRLFGACTKCEDPNRTMDTTLDPSQHQSYSQIPLLEKSRTNRRPNLR</sequence>
<dbReference type="RefSeq" id="XP_005187743.2">
    <property type="nucleotide sequence ID" value="XM_005187686.4"/>
</dbReference>
<dbReference type="eggNOG" id="ENOG502TB8W">
    <property type="taxonomic scope" value="Eukaryota"/>
</dbReference>
<feature type="compositionally biased region" description="Polar residues" evidence="1">
    <location>
        <begin position="80"/>
        <end position="91"/>
    </location>
</feature>
<evidence type="ECO:0000313" key="2">
    <source>
        <dbReference type="Proteomes" id="UP001652621"/>
    </source>
</evidence>
<dbReference type="OrthoDB" id="8062421at2759"/>
<name>A0A9J7I4Y2_MUSDO</name>
<dbReference type="Proteomes" id="UP001652621">
    <property type="component" value="Unplaced"/>
</dbReference>